<keyword evidence="6" id="KW-0129">CBS domain</keyword>
<feature type="transmembrane region" description="Helical" evidence="7">
    <location>
        <begin position="399"/>
        <end position="423"/>
    </location>
</feature>
<dbReference type="GO" id="GO:0016020">
    <property type="term" value="C:membrane"/>
    <property type="evidence" value="ECO:0007669"/>
    <property type="project" value="UniProtKB-SubCell"/>
</dbReference>
<feature type="transmembrane region" description="Helical" evidence="7">
    <location>
        <begin position="247"/>
        <end position="267"/>
    </location>
</feature>
<feature type="transmembrane region" description="Helical" evidence="7">
    <location>
        <begin position="288"/>
        <end position="308"/>
    </location>
</feature>
<evidence type="ECO:0000256" key="2">
    <source>
        <dbReference type="ARBA" id="ARBA00009476"/>
    </source>
</evidence>
<feature type="region of interest" description="Disordered" evidence="8">
    <location>
        <begin position="1"/>
        <end position="20"/>
    </location>
</feature>
<feature type="transmembrane region" description="Helical" evidence="7">
    <location>
        <begin position="66"/>
        <end position="84"/>
    </location>
</feature>
<feature type="domain" description="CBS" evidence="9">
    <location>
        <begin position="509"/>
        <end position="567"/>
    </location>
</feature>
<dbReference type="SUPFAM" id="SSF54631">
    <property type="entry name" value="CBS-domain pair"/>
    <property type="match status" value="1"/>
</dbReference>
<accession>A0AAN7DSL6</accession>
<protein>
    <recommendedName>
        <fullName evidence="7">Chloride channel protein</fullName>
    </recommendedName>
</protein>
<keyword evidence="7" id="KW-0406">Ion transport</keyword>
<evidence type="ECO:0000313" key="11">
    <source>
        <dbReference type="Proteomes" id="UP001324115"/>
    </source>
</evidence>
<dbReference type="InterPro" id="IPR000644">
    <property type="entry name" value="CBS_dom"/>
</dbReference>
<dbReference type="GO" id="GO:0009507">
    <property type="term" value="C:chloroplast"/>
    <property type="evidence" value="ECO:0007669"/>
    <property type="project" value="TreeGrafter"/>
</dbReference>
<sequence>MSGVVEEEEYSDDTHLLRSTNDHDHEGVVVVLDIEQQQPYATFSSPSSSSSSKPRRHSFKRLLDRNHFFFFFFFCVHVIHEWAWAGTPSEGAAWLRLQRLADTWHRILLIPVTGGVIVGMMHGLLEILNQIRQSISNSNKSKSQSQSQRQGFDFVAAVFPTIKAIQAAVTLGTGCSLGPEGPSVDIGTSCAKGFSVMMDNSSDRELALLAAGAAAGIASGFNAAVAGCFFAIETVLRSNKAENSPPFTTAMIILASVISSTVSNVSLGTQSAFTVPSYDLKSAAELPLYLILGMLCGGLGAGIIALKYPGILYWGFTNVEEILRTGNSASAPGIWLLTQLSAAKVVATALCKGSGLVGGLYAPSLMIGAAVGAVFGGLAAELINSAIPGNAAVAQPQAYALVGMAATLASVCSVPLTSVLLLFELTKDYRILLPLMGAVGLAIWVPSVTNQAKDSKASDARSSVRGYASLSLADDKDDGGDLELSVIENGADIEALDKLLEKLEVSQAMSKSCVKVSLEITLKEARDRMDDNQQTCVLVVDEEGLLEGILTCGDIRRYLSKKSSDDAKVIQDIWMYVI</sequence>
<dbReference type="AlphaFoldDB" id="A0AAN7DSL6"/>
<dbReference type="Proteomes" id="UP001324115">
    <property type="component" value="Unassembled WGS sequence"/>
</dbReference>
<evidence type="ECO:0000256" key="8">
    <source>
        <dbReference type="SAM" id="MobiDB-lite"/>
    </source>
</evidence>
<evidence type="ECO:0000256" key="7">
    <source>
        <dbReference type="RuleBase" id="RU361221"/>
    </source>
</evidence>
<dbReference type="InterPro" id="IPR014743">
    <property type="entry name" value="Cl-channel_core"/>
</dbReference>
<dbReference type="Pfam" id="PF00571">
    <property type="entry name" value="CBS"/>
    <property type="match status" value="1"/>
</dbReference>
<dbReference type="PROSITE" id="PS51371">
    <property type="entry name" value="CBS"/>
    <property type="match status" value="1"/>
</dbReference>
<keyword evidence="4 7" id="KW-1133">Transmembrane helix</keyword>
<evidence type="ECO:0000313" key="10">
    <source>
        <dbReference type="EMBL" id="KAK4538967.1"/>
    </source>
</evidence>
<evidence type="ECO:0000256" key="1">
    <source>
        <dbReference type="ARBA" id="ARBA00004141"/>
    </source>
</evidence>
<reference evidence="10 11" key="1">
    <citation type="journal article" date="2023" name="G3 (Bethesda)">
        <title>A haplotype-resolved chromosome-scale genome for Quercus rubra L. provides insights into the genetics of adaptive traits for red oak species.</title>
        <authorList>
            <person name="Kapoor B."/>
            <person name="Jenkins J."/>
            <person name="Schmutz J."/>
            <person name="Zhebentyayeva T."/>
            <person name="Kuelheim C."/>
            <person name="Coggeshall M."/>
            <person name="Heim C."/>
            <person name="Lasky J.R."/>
            <person name="Leites L."/>
            <person name="Islam-Faridi N."/>
            <person name="Romero-Severson J."/>
            <person name="DeLeo V.L."/>
            <person name="Lucas S.M."/>
            <person name="Lazic D."/>
            <person name="Gailing O."/>
            <person name="Carlson J."/>
            <person name="Staton M."/>
        </authorList>
    </citation>
    <scope>NUCLEOTIDE SEQUENCE [LARGE SCALE GENOMIC DNA]</scope>
    <source>
        <strain evidence="10">Pseudo-F2</strain>
    </source>
</reference>
<dbReference type="SUPFAM" id="SSF81340">
    <property type="entry name" value="Clc chloride channel"/>
    <property type="match status" value="1"/>
</dbReference>
<keyword evidence="7" id="KW-0813">Transport</keyword>
<dbReference type="GO" id="GO:0005254">
    <property type="term" value="F:chloride channel activity"/>
    <property type="evidence" value="ECO:0007669"/>
    <property type="project" value="UniProtKB-UniRule"/>
</dbReference>
<dbReference type="PANTHER" id="PTHR43427:SF3">
    <property type="entry name" value="CHLORIDE CHANNEL PROTEIN CLC-F"/>
    <property type="match status" value="1"/>
</dbReference>
<dbReference type="InterPro" id="IPR046342">
    <property type="entry name" value="CBS_dom_sf"/>
</dbReference>
<dbReference type="PANTHER" id="PTHR43427">
    <property type="entry name" value="CHLORIDE CHANNEL PROTEIN CLC-E"/>
    <property type="match status" value="1"/>
</dbReference>
<evidence type="ECO:0000259" key="9">
    <source>
        <dbReference type="PROSITE" id="PS51371"/>
    </source>
</evidence>
<keyword evidence="3 7" id="KW-0812">Transmembrane</keyword>
<comment type="subcellular location">
    <subcellularLocation>
        <location evidence="1 7">Membrane</location>
        <topology evidence="1 7">Multi-pass membrane protein</topology>
    </subcellularLocation>
</comment>
<keyword evidence="11" id="KW-1185">Reference proteome</keyword>
<comment type="caution">
    <text evidence="10">The sequence shown here is derived from an EMBL/GenBank/DDBJ whole genome shotgun (WGS) entry which is preliminary data.</text>
</comment>
<dbReference type="GO" id="GO:0005794">
    <property type="term" value="C:Golgi apparatus"/>
    <property type="evidence" value="ECO:0007669"/>
    <property type="project" value="TreeGrafter"/>
</dbReference>
<dbReference type="Gene3D" id="1.10.3080.10">
    <property type="entry name" value="Clc chloride channel"/>
    <property type="match status" value="2"/>
</dbReference>
<evidence type="ECO:0000256" key="5">
    <source>
        <dbReference type="ARBA" id="ARBA00023136"/>
    </source>
</evidence>
<feature type="transmembrane region" description="Helical" evidence="7">
    <location>
        <begin position="104"/>
        <end position="125"/>
    </location>
</feature>
<keyword evidence="5 7" id="KW-0472">Membrane</keyword>
<feature type="compositionally biased region" description="Acidic residues" evidence="8">
    <location>
        <begin position="1"/>
        <end position="11"/>
    </location>
</feature>
<comment type="caution">
    <text evidence="7">Lacks conserved residue(s) required for the propagation of feature annotation.</text>
</comment>
<dbReference type="InterPro" id="IPR001807">
    <property type="entry name" value="ClC"/>
</dbReference>
<dbReference type="Pfam" id="PF00654">
    <property type="entry name" value="Voltage_CLC"/>
    <property type="match status" value="1"/>
</dbReference>
<comment type="similarity">
    <text evidence="2 7">Belongs to the chloride channel (TC 2.A.49) family.</text>
</comment>
<evidence type="ECO:0000256" key="6">
    <source>
        <dbReference type="PROSITE-ProRule" id="PRU00703"/>
    </source>
</evidence>
<feature type="transmembrane region" description="Helical" evidence="7">
    <location>
        <begin position="429"/>
        <end position="448"/>
    </location>
</feature>
<dbReference type="Gene3D" id="3.10.580.10">
    <property type="entry name" value="CBS-domain"/>
    <property type="match status" value="1"/>
</dbReference>
<feature type="transmembrane region" description="Helical" evidence="7">
    <location>
        <begin position="206"/>
        <end position="232"/>
    </location>
</feature>
<name>A0AAN7DSL6_QUERU</name>
<proteinExistence type="inferred from homology"/>
<gene>
    <name evidence="10" type="ORF">RGQ29_032096</name>
</gene>
<feature type="transmembrane region" description="Helical" evidence="7">
    <location>
        <begin position="365"/>
        <end position="387"/>
    </location>
</feature>
<dbReference type="InterPro" id="IPR050368">
    <property type="entry name" value="ClC-type_chloride_channel"/>
</dbReference>
<evidence type="ECO:0000256" key="3">
    <source>
        <dbReference type="ARBA" id="ARBA00022692"/>
    </source>
</evidence>
<dbReference type="PRINTS" id="PR00762">
    <property type="entry name" value="CLCHANNEL"/>
</dbReference>
<keyword evidence="7" id="KW-0868">Chloride</keyword>
<organism evidence="10 11">
    <name type="scientific">Quercus rubra</name>
    <name type="common">Northern red oak</name>
    <name type="synonym">Quercus borealis</name>
    <dbReference type="NCBI Taxonomy" id="3512"/>
    <lineage>
        <taxon>Eukaryota</taxon>
        <taxon>Viridiplantae</taxon>
        <taxon>Streptophyta</taxon>
        <taxon>Embryophyta</taxon>
        <taxon>Tracheophyta</taxon>
        <taxon>Spermatophyta</taxon>
        <taxon>Magnoliopsida</taxon>
        <taxon>eudicotyledons</taxon>
        <taxon>Gunneridae</taxon>
        <taxon>Pentapetalae</taxon>
        <taxon>rosids</taxon>
        <taxon>fabids</taxon>
        <taxon>Fagales</taxon>
        <taxon>Fagaceae</taxon>
        <taxon>Quercus</taxon>
    </lineage>
</organism>
<dbReference type="EMBL" id="JAXUIC010000661">
    <property type="protein sequence ID" value="KAK4538967.1"/>
    <property type="molecule type" value="Genomic_DNA"/>
</dbReference>
<dbReference type="CDD" id="cd00400">
    <property type="entry name" value="Voltage_gated_ClC"/>
    <property type="match status" value="1"/>
</dbReference>
<evidence type="ECO:0000256" key="4">
    <source>
        <dbReference type="ARBA" id="ARBA00022989"/>
    </source>
</evidence>